<dbReference type="AlphaFoldDB" id="A0A2A9NSM2"/>
<keyword evidence="2" id="KW-1185">Reference proteome</keyword>
<reference evidence="1 2" key="1">
    <citation type="submission" date="2014-02" db="EMBL/GenBank/DDBJ databases">
        <title>Transposable element dynamics among asymbiotic and ectomycorrhizal Amanita fungi.</title>
        <authorList>
            <consortium name="DOE Joint Genome Institute"/>
            <person name="Hess J."/>
            <person name="Skrede I."/>
            <person name="Wolfe B."/>
            <person name="LaButti K."/>
            <person name="Ohm R.A."/>
            <person name="Grigoriev I.V."/>
            <person name="Pringle A."/>
        </authorList>
    </citation>
    <scope>NUCLEOTIDE SEQUENCE [LARGE SCALE GENOMIC DNA]</scope>
    <source>
        <strain evidence="1 2">SKay4041</strain>
    </source>
</reference>
<name>A0A2A9NSM2_9AGAR</name>
<accession>A0A2A9NSM2</accession>
<proteinExistence type="predicted"/>
<protein>
    <submittedName>
        <fullName evidence="1">Uncharacterized protein</fullName>
    </submittedName>
</protein>
<dbReference type="EMBL" id="KZ301999">
    <property type="protein sequence ID" value="PFH50700.1"/>
    <property type="molecule type" value="Genomic_DNA"/>
</dbReference>
<sequence length="106" mass="12155">MVHHAFQIHATNENWFIVKCLIEPVSGWALEEMPGQLKKQDAATAYKFYCTVNQSFIAPTIHGKMFKNWVHPFLQDTKSFTITSLKDGSTLCIHFTSNECNFKDLS</sequence>
<organism evidence="1 2">
    <name type="scientific">Amanita thiersii Skay4041</name>
    <dbReference type="NCBI Taxonomy" id="703135"/>
    <lineage>
        <taxon>Eukaryota</taxon>
        <taxon>Fungi</taxon>
        <taxon>Dikarya</taxon>
        <taxon>Basidiomycota</taxon>
        <taxon>Agaricomycotina</taxon>
        <taxon>Agaricomycetes</taxon>
        <taxon>Agaricomycetidae</taxon>
        <taxon>Agaricales</taxon>
        <taxon>Pluteineae</taxon>
        <taxon>Amanitaceae</taxon>
        <taxon>Amanita</taxon>
    </lineage>
</organism>
<dbReference type="Proteomes" id="UP000242287">
    <property type="component" value="Unassembled WGS sequence"/>
</dbReference>
<dbReference type="STRING" id="703135.A0A2A9NSM2"/>
<evidence type="ECO:0000313" key="1">
    <source>
        <dbReference type="EMBL" id="PFH50700.1"/>
    </source>
</evidence>
<gene>
    <name evidence="1" type="ORF">AMATHDRAFT_47718</name>
</gene>
<evidence type="ECO:0000313" key="2">
    <source>
        <dbReference type="Proteomes" id="UP000242287"/>
    </source>
</evidence>